<dbReference type="Pfam" id="PF00561">
    <property type="entry name" value="Abhydrolase_1"/>
    <property type="match status" value="1"/>
</dbReference>
<feature type="active site" description="Charge relay system" evidence="2">
    <location>
        <position position="169"/>
    </location>
</feature>
<comment type="similarity">
    <text evidence="1">Belongs to the AB hydrolase superfamily. AB hydrolase 4 family.</text>
</comment>
<comment type="caution">
    <text evidence="4">The sequence shown here is derived from an EMBL/GenBank/DDBJ whole genome shotgun (WGS) entry which is preliminary data.</text>
</comment>
<dbReference type="RefSeq" id="WP_143969597.1">
    <property type="nucleotide sequence ID" value="NZ_VJOO01000028.1"/>
</dbReference>
<feature type="active site" description="Charge relay system" evidence="2">
    <location>
        <position position="297"/>
    </location>
</feature>
<dbReference type="AlphaFoldDB" id="A0A554XHJ9"/>
<reference evidence="4 5" key="1">
    <citation type="submission" date="2019-07" db="EMBL/GenBank/DDBJ databases">
        <title>Tepidimonas fonticaldi AT-A2 draft genome.</title>
        <authorList>
            <person name="Da Costa M.S."/>
            <person name="Froufe H.J.C."/>
            <person name="Egas C."/>
            <person name="Albuquerque L."/>
        </authorList>
    </citation>
    <scope>NUCLEOTIDE SEQUENCE [LARGE SCALE GENOMIC DNA]</scope>
    <source>
        <strain evidence="4 5">AT-A2</strain>
    </source>
</reference>
<dbReference type="InterPro" id="IPR050960">
    <property type="entry name" value="AB_hydrolase_4_sf"/>
</dbReference>
<dbReference type="SUPFAM" id="SSF53474">
    <property type="entry name" value="alpha/beta-Hydrolases"/>
    <property type="match status" value="1"/>
</dbReference>
<protein>
    <submittedName>
        <fullName evidence="4">Alpha/beta hydrolase fold protein</fullName>
    </submittedName>
</protein>
<name>A0A554XHJ9_9BURK</name>
<sequence length="361" mass="39316">MRPASPVASDTAPRGGVVFSGLPSVPGAAGDDWPRPPGWQRNGHWQTIGAALWARRGVAAPLDWLRERWTTPDGDFIDVDHIVPPGAVAMLVLFHGLEGSSASHYAQAFAAEAQRRGWAIAVPHFRGCSGEPNRAPRAYHSGDFEEIAWMLARVAQRWPDWPRVAVGVSLGGNALLRWLQEAGAGAAAAVRAAAAISAPLDLAAAGAAIDRGLNRVLYARMFLRTMRRKAREKWARFPGLFDLERALGARTLRAFDDAFTAPLHGFRGVEDYWRRASSRRHLRAVRVPTLVLNARNDPFVPGASLPDATEAGPYVQLWQPARGGHVGFAEPRAPWDMRGDVAALPQRVMPWLAEAAGWPGR</sequence>
<dbReference type="EMBL" id="VJOO01000028">
    <property type="protein sequence ID" value="TSE35311.1"/>
    <property type="molecule type" value="Genomic_DNA"/>
</dbReference>
<dbReference type="PANTHER" id="PTHR10794:SF94">
    <property type="entry name" value="ESTERASE YHET-RELATED"/>
    <property type="match status" value="1"/>
</dbReference>
<evidence type="ECO:0000256" key="1">
    <source>
        <dbReference type="ARBA" id="ARBA00010884"/>
    </source>
</evidence>
<dbReference type="InterPro" id="IPR000073">
    <property type="entry name" value="AB_hydrolase_1"/>
</dbReference>
<dbReference type="Gene3D" id="3.40.50.1820">
    <property type="entry name" value="alpha/beta hydrolase"/>
    <property type="match status" value="1"/>
</dbReference>
<feature type="domain" description="AB hydrolase-1" evidence="3">
    <location>
        <begin position="91"/>
        <end position="329"/>
    </location>
</feature>
<proteinExistence type="inferred from homology"/>
<gene>
    <name evidence="4" type="ORF">Tfont_02339</name>
</gene>
<dbReference type="Proteomes" id="UP000316388">
    <property type="component" value="Unassembled WGS sequence"/>
</dbReference>
<dbReference type="PANTHER" id="PTHR10794">
    <property type="entry name" value="ABHYDROLASE DOMAIN-CONTAINING PROTEIN"/>
    <property type="match status" value="1"/>
</dbReference>
<dbReference type="GO" id="GO:0034338">
    <property type="term" value="F:short-chain carboxylesterase activity"/>
    <property type="evidence" value="ECO:0007669"/>
    <property type="project" value="TreeGrafter"/>
</dbReference>
<dbReference type="GO" id="GO:0047372">
    <property type="term" value="F:monoacylglycerol lipase activity"/>
    <property type="evidence" value="ECO:0007669"/>
    <property type="project" value="TreeGrafter"/>
</dbReference>
<evidence type="ECO:0000256" key="2">
    <source>
        <dbReference type="PIRSR" id="PIRSR005211-1"/>
    </source>
</evidence>
<dbReference type="InterPro" id="IPR012020">
    <property type="entry name" value="ABHD4"/>
</dbReference>
<evidence type="ECO:0000313" key="4">
    <source>
        <dbReference type="EMBL" id="TSE35311.1"/>
    </source>
</evidence>
<dbReference type="PIRSF" id="PIRSF005211">
    <property type="entry name" value="Ab_hydro_YheT"/>
    <property type="match status" value="1"/>
</dbReference>
<feature type="active site" description="Charge relay system" evidence="2">
    <location>
        <position position="325"/>
    </location>
</feature>
<evidence type="ECO:0000259" key="3">
    <source>
        <dbReference type="Pfam" id="PF00561"/>
    </source>
</evidence>
<dbReference type="InterPro" id="IPR029058">
    <property type="entry name" value="AB_hydrolase_fold"/>
</dbReference>
<evidence type="ECO:0000313" key="5">
    <source>
        <dbReference type="Proteomes" id="UP000316388"/>
    </source>
</evidence>
<organism evidence="4 5">
    <name type="scientific">Tepidimonas fonticaldi</name>
    <dbReference type="NCBI Taxonomy" id="1101373"/>
    <lineage>
        <taxon>Bacteria</taxon>
        <taxon>Pseudomonadati</taxon>
        <taxon>Pseudomonadota</taxon>
        <taxon>Betaproteobacteria</taxon>
        <taxon>Burkholderiales</taxon>
        <taxon>Tepidimonas</taxon>
    </lineage>
</organism>
<accession>A0A554XHJ9</accession>
<keyword evidence="4" id="KW-0378">Hydrolase</keyword>